<dbReference type="CDD" id="cd00075">
    <property type="entry name" value="HATPase"/>
    <property type="match status" value="1"/>
</dbReference>
<dbReference type="InterPro" id="IPR036890">
    <property type="entry name" value="HATPase_C_sf"/>
</dbReference>
<keyword evidence="3" id="KW-0597">Phosphoprotein</keyword>
<evidence type="ECO:0000259" key="8">
    <source>
        <dbReference type="PROSITE" id="PS50112"/>
    </source>
</evidence>
<evidence type="ECO:0000256" key="1">
    <source>
        <dbReference type="ARBA" id="ARBA00000085"/>
    </source>
</evidence>
<comment type="caution">
    <text evidence="9">The sequence shown here is derived from an EMBL/GenBank/DDBJ whole genome shotgun (WGS) entry which is preliminary data.</text>
</comment>
<dbReference type="InterPro" id="IPR050736">
    <property type="entry name" value="Sensor_HK_Regulatory"/>
</dbReference>
<dbReference type="Pfam" id="PF02518">
    <property type="entry name" value="HATPase_c"/>
    <property type="match status" value="1"/>
</dbReference>
<evidence type="ECO:0000259" key="7">
    <source>
        <dbReference type="PROSITE" id="PS50109"/>
    </source>
</evidence>
<dbReference type="RefSeq" id="WP_144260209.1">
    <property type="nucleotide sequence ID" value="NZ_QMDX01000001.1"/>
</dbReference>
<dbReference type="Gene3D" id="1.10.287.130">
    <property type="match status" value="1"/>
</dbReference>
<evidence type="ECO:0000256" key="6">
    <source>
        <dbReference type="ARBA" id="ARBA00023012"/>
    </source>
</evidence>
<dbReference type="CDD" id="cd00130">
    <property type="entry name" value="PAS"/>
    <property type="match status" value="1"/>
</dbReference>
<dbReference type="PROSITE" id="PS50109">
    <property type="entry name" value="HIS_KIN"/>
    <property type="match status" value="1"/>
</dbReference>
<dbReference type="AlphaFoldDB" id="A0A554NEB6"/>
<dbReference type="SUPFAM" id="SSF55785">
    <property type="entry name" value="PYP-like sensor domain (PAS domain)"/>
    <property type="match status" value="1"/>
</dbReference>
<dbReference type="InterPro" id="IPR004358">
    <property type="entry name" value="Sig_transdc_His_kin-like_C"/>
</dbReference>
<evidence type="ECO:0000256" key="4">
    <source>
        <dbReference type="ARBA" id="ARBA00022679"/>
    </source>
</evidence>
<dbReference type="PRINTS" id="PR00344">
    <property type="entry name" value="BCTRLSENSOR"/>
</dbReference>
<protein>
    <recommendedName>
        <fullName evidence="2">histidine kinase</fullName>
        <ecNumber evidence="2">2.7.13.3</ecNumber>
    </recommendedName>
</protein>
<keyword evidence="10" id="KW-1185">Reference proteome</keyword>
<dbReference type="InterPro" id="IPR035965">
    <property type="entry name" value="PAS-like_dom_sf"/>
</dbReference>
<keyword evidence="4" id="KW-0808">Transferase</keyword>
<evidence type="ECO:0000313" key="10">
    <source>
        <dbReference type="Proteomes" id="UP000319894"/>
    </source>
</evidence>
<dbReference type="SUPFAM" id="SSF55874">
    <property type="entry name" value="ATPase domain of HSP90 chaperone/DNA topoisomerase II/histidine kinase"/>
    <property type="match status" value="1"/>
</dbReference>
<proteinExistence type="predicted"/>
<dbReference type="EMBL" id="QMDX01000001">
    <property type="protein sequence ID" value="TSD15732.1"/>
    <property type="molecule type" value="Genomic_DNA"/>
</dbReference>
<dbReference type="SMART" id="SM00091">
    <property type="entry name" value="PAS"/>
    <property type="match status" value="1"/>
</dbReference>
<dbReference type="PROSITE" id="PS50112">
    <property type="entry name" value="PAS"/>
    <property type="match status" value="1"/>
</dbReference>
<evidence type="ECO:0000256" key="2">
    <source>
        <dbReference type="ARBA" id="ARBA00012438"/>
    </source>
</evidence>
<accession>A0A554NEB6</accession>
<dbReference type="Gene3D" id="3.30.565.10">
    <property type="entry name" value="Histidine kinase-like ATPase, C-terminal domain"/>
    <property type="match status" value="1"/>
</dbReference>
<dbReference type="Pfam" id="PF13426">
    <property type="entry name" value="PAS_9"/>
    <property type="match status" value="1"/>
</dbReference>
<dbReference type="PANTHER" id="PTHR43711:SF1">
    <property type="entry name" value="HISTIDINE KINASE 1"/>
    <property type="match status" value="1"/>
</dbReference>
<dbReference type="CDD" id="cd00082">
    <property type="entry name" value="HisKA"/>
    <property type="match status" value="1"/>
</dbReference>
<dbReference type="InterPro" id="IPR005467">
    <property type="entry name" value="His_kinase_dom"/>
</dbReference>
<feature type="domain" description="Histidine kinase" evidence="7">
    <location>
        <begin position="142"/>
        <end position="340"/>
    </location>
</feature>
<dbReference type="Gene3D" id="3.30.450.20">
    <property type="entry name" value="PAS domain"/>
    <property type="match status" value="1"/>
</dbReference>
<dbReference type="InterPro" id="IPR000014">
    <property type="entry name" value="PAS"/>
</dbReference>
<dbReference type="InterPro" id="IPR003661">
    <property type="entry name" value="HisK_dim/P_dom"/>
</dbReference>
<dbReference type="Pfam" id="PF00512">
    <property type="entry name" value="HisKA"/>
    <property type="match status" value="1"/>
</dbReference>
<dbReference type="InParanoid" id="A0A554NEB6"/>
<dbReference type="InterPro" id="IPR003594">
    <property type="entry name" value="HATPase_dom"/>
</dbReference>
<dbReference type="SMART" id="SM00387">
    <property type="entry name" value="HATPase_c"/>
    <property type="match status" value="1"/>
</dbReference>
<keyword evidence="5 9" id="KW-0418">Kinase</keyword>
<dbReference type="GO" id="GO:0000155">
    <property type="term" value="F:phosphorelay sensor kinase activity"/>
    <property type="evidence" value="ECO:0007669"/>
    <property type="project" value="InterPro"/>
</dbReference>
<dbReference type="Proteomes" id="UP000319894">
    <property type="component" value="Unassembled WGS sequence"/>
</dbReference>
<evidence type="ECO:0000313" key="9">
    <source>
        <dbReference type="EMBL" id="TSD15732.1"/>
    </source>
</evidence>
<dbReference type="OrthoDB" id="8127at2157"/>
<name>A0A554NEB6_9EURY</name>
<comment type="catalytic activity">
    <reaction evidence="1">
        <text>ATP + protein L-histidine = ADP + protein N-phospho-L-histidine.</text>
        <dbReference type="EC" id="2.7.13.3"/>
    </reaction>
</comment>
<keyword evidence="6" id="KW-0902">Two-component regulatory system</keyword>
<dbReference type="SUPFAM" id="SSF47384">
    <property type="entry name" value="Homodimeric domain of signal transducing histidine kinase"/>
    <property type="match status" value="1"/>
</dbReference>
<sequence length="340" mass="37529">MTMEDTFFRELAARSRDAIISIDANSEILFASDGVERVLGYDPDELEGESLTTVMPERFQEAHMIAIDRYLSEGERTLDWDDIELPAEHADGHEVPLSIVFEEHEYDGEPVFSGIMRDISDRIEREEQLERQNEQLEQFASVVSHDLRDPINTAKATLSLLETESDAGAQEYVEDLDDVLDRMNELVEDVLLLTRTGRALGETEPVDLGAVARRAWSISGSDAATLVVEADGLTVEADEGRLRALLENLLRNSIEHNDGADLRVTVGSLSGRTGFYVADNGCGIPDERRETVFEAGHTTNREGTGLGLDIVRTVAEAHGWTVDLTESDGGGARFEFETGA</sequence>
<evidence type="ECO:0000256" key="5">
    <source>
        <dbReference type="ARBA" id="ARBA00022777"/>
    </source>
</evidence>
<organism evidence="9 10">
    <name type="scientific">Haloglomus irregulare</name>
    <dbReference type="NCBI Taxonomy" id="2234134"/>
    <lineage>
        <taxon>Archaea</taxon>
        <taxon>Methanobacteriati</taxon>
        <taxon>Methanobacteriota</taxon>
        <taxon>Stenosarchaea group</taxon>
        <taxon>Halobacteria</taxon>
        <taxon>Halobacteriales</taxon>
        <taxon>Natronomonadaceae</taxon>
        <taxon>Haloglomus</taxon>
    </lineage>
</organism>
<dbReference type="EC" id="2.7.13.3" evidence="2"/>
<dbReference type="InterPro" id="IPR036097">
    <property type="entry name" value="HisK_dim/P_sf"/>
</dbReference>
<feature type="domain" description="PAS" evidence="8">
    <location>
        <begin position="4"/>
        <end position="74"/>
    </location>
</feature>
<dbReference type="NCBIfam" id="TIGR00229">
    <property type="entry name" value="sensory_box"/>
    <property type="match status" value="1"/>
</dbReference>
<dbReference type="PANTHER" id="PTHR43711">
    <property type="entry name" value="TWO-COMPONENT HISTIDINE KINASE"/>
    <property type="match status" value="1"/>
</dbReference>
<gene>
    <name evidence="9" type="ORF">DP107_00680</name>
</gene>
<evidence type="ECO:0000256" key="3">
    <source>
        <dbReference type="ARBA" id="ARBA00022553"/>
    </source>
</evidence>
<dbReference type="SMART" id="SM00388">
    <property type="entry name" value="HisKA"/>
    <property type="match status" value="1"/>
</dbReference>
<reference evidence="9 10" key="1">
    <citation type="submission" date="2018-06" db="EMBL/GenBank/DDBJ databases">
        <title>Natronomonas sp. F16-60 a new haloarchaeon isolated from a solar saltern of Isla Cristina, Huelva, Spain.</title>
        <authorList>
            <person name="Duran-Viseras A."/>
            <person name="Sanchez-Porro C."/>
            <person name="Ventosa A."/>
        </authorList>
    </citation>
    <scope>NUCLEOTIDE SEQUENCE [LARGE SCALE GENOMIC DNA]</scope>
    <source>
        <strain evidence="9 10">F16-60</strain>
    </source>
</reference>